<dbReference type="AlphaFoldDB" id="A0A166EA21"/>
<accession>A0A166EA21</accession>
<gene>
    <name evidence="1" type="ORF">FIBSPDRAFT_867125</name>
</gene>
<evidence type="ECO:0000313" key="2">
    <source>
        <dbReference type="Proteomes" id="UP000076532"/>
    </source>
</evidence>
<reference evidence="1 2" key="1">
    <citation type="journal article" date="2016" name="Mol. Biol. Evol.">
        <title>Comparative Genomics of Early-Diverging Mushroom-Forming Fungi Provides Insights into the Origins of Lignocellulose Decay Capabilities.</title>
        <authorList>
            <person name="Nagy L.G."/>
            <person name="Riley R."/>
            <person name="Tritt A."/>
            <person name="Adam C."/>
            <person name="Daum C."/>
            <person name="Floudas D."/>
            <person name="Sun H."/>
            <person name="Yadav J.S."/>
            <person name="Pangilinan J."/>
            <person name="Larsson K.H."/>
            <person name="Matsuura K."/>
            <person name="Barry K."/>
            <person name="Labutti K."/>
            <person name="Kuo R."/>
            <person name="Ohm R.A."/>
            <person name="Bhattacharya S.S."/>
            <person name="Shirouzu T."/>
            <person name="Yoshinaga Y."/>
            <person name="Martin F.M."/>
            <person name="Grigoriev I.V."/>
            <person name="Hibbett D.S."/>
        </authorList>
    </citation>
    <scope>NUCLEOTIDE SEQUENCE [LARGE SCALE GENOMIC DNA]</scope>
    <source>
        <strain evidence="1 2">CBS 109695</strain>
    </source>
</reference>
<name>A0A166EA21_9AGAM</name>
<evidence type="ECO:0000313" key="1">
    <source>
        <dbReference type="EMBL" id="KZP15551.1"/>
    </source>
</evidence>
<dbReference type="EMBL" id="KV417603">
    <property type="protein sequence ID" value="KZP15551.1"/>
    <property type="molecule type" value="Genomic_DNA"/>
</dbReference>
<protein>
    <submittedName>
        <fullName evidence="1">Uncharacterized protein</fullName>
    </submittedName>
</protein>
<dbReference type="Proteomes" id="UP000076532">
    <property type="component" value="Unassembled WGS sequence"/>
</dbReference>
<sequence length="101" mass="11334">MIMTLRVPLPCTLSLTCPSACDPRSALAFRLQPVLRAPPDRVSTIDKCNDRHASRWCREFETRGGHCTHPTSFSVWISSQTVNATTSGVEARRDQGERDEF</sequence>
<keyword evidence="2" id="KW-1185">Reference proteome</keyword>
<proteinExistence type="predicted"/>
<organism evidence="1 2">
    <name type="scientific">Athelia psychrophila</name>
    <dbReference type="NCBI Taxonomy" id="1759441"/>
    <lineage>
        <taxon>Eukaryota</taxon>
        <taxon>Fungi</taxon>
        <taxon>Dikarya</taxon>
        <taxon>Basidiomycota</taxon>
        <taxon>Agaricomycotina</taxon>
        <taxon>Agaricomycetes</taxon>
        <taxon>Agaricomycetidae</taxon>
        <taxon>Atheliales</taxon>
        <taxon>Atheliaceae</taxon>
        <taxon>Athelia</taxon>
    </lineage>
</organism>